<gene>
    <name evidence="7" type="primary">proC</name>
    <name evidence="7" type="ORF">STABA_v1c01570</name>
</gene>
<evidence type="ECO:0000256" key="2">
    <source>
        <dbReference type="ARBA" id="ARBA00022857"/>
    </source>
</evidence>
<dbReference type="Pfam" id="PF03807">
    <property type="entry name" value="F420_oxidored"/>
    <property type="match status" value="1"/>
</dbReference>
<evidence type="ECO:0000259" key="5">
    <source>
        <dbReference type="Pfam" id="PF03807"/>
    </source>
</evidence>
<dbReference type="EMBL" id="CP046276">
    <property type="protein sequence ID" value="QGS51524.1"/>
    <property type="molecule type" value="Genomic_DNA"/>
</dbReference>
<protein>
    <submittedName>
        <fullName evidence="7">Pyrroline-5-carboxylate reductase</fullName>
    </submittedName>
</protein>
<dbReference type="InterPro" id="IPR036291">
    <property type="entry name" value="NAD(P)-bd_dom_sf"/>
</dbReference>
<name>A0A6I6CC47_9MOLU</name>
<dbReference type="PIRSF" id="PIRSF000193">
    <property type="entry name" value="Pyrrol-5-carb_rd"/>
    <property type="match status" value="1"/>
</dbReference>
<dbReference type="PANTHER" id="PTHR11645">
    <property type="entry name" value="PYRROLINE-5-CARBOXYLATE REDUCTASE"/>
    <property type="match status" value="1"/>
</dbReference>
<dbReference type="Proteomes" id="UP000424468">
    <property type="component" value="Chromosome"/>
</dbReference>
<dbReference type="SUPFAM" id="SSF48179">
    <property type="entry name" value="6-phosphogluconate dehydrogenase C-terminal domain-like"/>
    <property type="match status" value="1"/>
</dbReference>
<reference evidence="7 8" key="1">
    <citation type="submission" date="2019-11" db="EMBL/GenBank/DDBJ databases">
        <title>Complete genome sequence of Spiroplasma tabanidicola TAUS-1 (DSM 22603).</title>
        <authorList>
            <person name="Huang C.-T."/>
            <person name="Lin Y.-C."/>
            <person name="Kuo C.-H."/>
        </authorList>
    </citation>
    <scope>NUCLEOTIDE SEQUENCE [LARGE SCALE GENOMIC DNA]</scope>
    <source>
        <strain evidence="7 8">TAUS-1</strain>
    </source>
</reference>
<dbReference type="PANTHER" id="PTHR11645:SF0">
    <property type="entry name" value="PYRROLINE-5-CARBOXYLATE REDUCTASE 3"/>
    <property type="match status" value="1"/>
</dbReference>
<keyword evidence="2 4" id="KW-0521">NADP</keyword>
<keyword evidence="8" id="KW-1185">Reference proteome</keyword>
<sequence>MIGTGHMGEAILKALSIKLEKTKYKMFILNRNEQKSQNLANLYKCNYLDYKQVINFNQFDIFILGFRPSDAKNFFKTFKLNDQKNKLIISMLNAYTIDTIKLNFENNINIVRIMPNMNASECKSSTGYVTYGVNKNLINIGIDIIKYFGKAYELEESNFSGFVALTGCAPAFIYEFINGFKEFAKECGYDLKQANEFIKDTIVATTNFALSEEYKLDDLINKIIVPGGPTEAGHNVLIHNNFKDILIKCFEASKEKS</sequence>
<dbReference type="Pfam" id="PF14748">
    <property type="entry name" value="P5CR_dimer"/>
    <property type="match status" value="1"/>
</dbReference>
<dbReference type="InterPro" id="IPR029036">
    <property type="entry name" value="P5CR_dimer"/>
</dbReference>
<dbReference type="InterPro" id="IPR008927">
    <property type="entry name" value="6-PGluconate_DH-like_C_sf"/>
</dbReference>
<feature type="domain" description="Pyrroline-5-carboxylate reductase dimerisation" evidence="6">
    <location>
        <begin position="156"/>
        <end position="257"/>
    </location>
</feature>
<dbReference type="Gene3D" id="1.10.3730.10">
    <property type="entry name" value="ProC C-terminal domain-like"/>
    <property type="match status" value="1"/>
</dbReference>
<accession>A0A6I6CC47</accession>
<evidence type="ECO:0000256" key="4">
    <source>
        <dbReference type="PIRSR" id="PIRSR000193-1"/>
    </source>
</evidence>
<evidence type="ECO:0000313" key="7">
    <source>
        <dbReference type="EMBL" id="QGS51524.1"/>
    </source>
</evidence>
<dbReference type="Gene3D" id="3.40.50.720">
    <property type="entry name" value="NAD(P)-binding Rossmann-like Domain"/>
    <property type="match status" value="1"/>
</dbReference>
<organism evidence="7 8">
    <name type="scientific">Spiroplasma tabanidicola</name>
    <dbReference type="NCBI Taxonomy" id="324079"/>
    <lineage>
        <taxon>Bacteria</taxon>
        <taxon>Bacillati</taxon>
        <taxon>Mycoplasmatota</taxon>
        <taxon>Mollicutes</taxon>
        <taxon>Entomoplasmatales</taxon>
        <taxon>Spiroplasmataceae</taxon>
        <taxon>Spiroplasma</taxon>
    </lineage>
</organism>
<dbReference type="GO" id="GO:0004735">
    <property type="term" value="F:pyrroline-5-carboxylate reductase activity"/>
    <property type="evidence" value="ECO:0007669"/>
    <property type="project" value="InterPro"/>
</dbReference>
<feature type="domain" description="Pyrroline-5-carboxylate reductase catalytic N-terminal" evidence="5">
    <location>
        <begin position="2"/>
        <end position="93"/>
    </location>
</feature>
<evidence type="ECO:0000256" key="1">
    <source>
        <dbReference type="ARBA" id="ARBA00005525"/>
    </source>
</evidence>
<dbReference type="InterPro" id="IPR028939">
    <property type="entry name" value="P5C_Rdtase_cat_N"/>
</dbReference>
<dbReference type="InterPro" id="IPR000304">
    <property type="entry name" value="Pyrroline-COOH_reductase"/>
</dbReference>
<comment type="similarity">
    <text evidence="1">Belongs to the pyrroline-5-carboxylate reductase family.</text>
</comment>
<dbReference type="AlphaFoldDB" id="A0A6I6CC47"/>
<dbReference type="SUPFAM" id="SSF51735">
    <property type="entry name" value="NAD(P)-binding Rossmann-fold domains"/>
    <property type="match status" value="1"/>
</dbReference>
<dbReference type="GO" id="GO:0055129">
    <property type="term" value="P:L-proline biosynthetic process"/>
    <property type="evidence" value="ECO:0007669"/>
    <property type="project" value="TreeGrafter"/>
</dbReference>
<keyword evidence="3" id="KW-0560">Oxidoreductase</keyword>
<evidence type="ECO:0000256" key="3">
    <source>
        <dbReference type="ARBA" id="ARBA00023002"/>
    </source>
</evidence>
<dbReference type="KEGG" id="stab:STABA_v1c01570"/>
<evidence type="ECO:0000259" key="6">
    <source>
        <dbReference type="Pfam" id="PF14748"/>
    </source>
</evidence>
<feature type="binding site" evidence="4">
    <location>
        <begin position="2"/>
        <end position="7"/>
    </location>
    <ligand>
        <name>NADP(+)</name>
        <dbReference type="ChEBI" id="CHEBI:58349"/>
    </ligand>
</feature>
<evidence type="ECO:0000313" key="8">
    <source>
        <dbReference type="Proteomes" id="UP000424468"/>
    </source>
</evidence>
<proteinExistence type="inferred from homology"/>